<dbReference type="Proteomes" id="UP000823915">
    <property type="component" value="Unassembled WGS sequence"/>
</dbReference>
<comment type="similarity">
    <text evidence="1">Belongs to the SMC family. SbcC subfamily.</text>
</comment>
<dbReference type="GO" id="GO:0016887">
    <property type="term" value="F:ATP hydrolysis activity"/>
    <property type="evidence" value="ECO:0007669"/>
    <property type="project" value="InterPro"/>
</dbReference>
<dbReference type="AlphaFoldDB" id="A0A9D2C1G5"/>
<dbReference type="GO" id="GO:0006302">
    <property type="term" value="P:double-strand break repair"/>
    <property type="evidence" value="ECO:0007669"/>
    <property type="project" value="InterPro"/>
</dbReference>
<feature type="coiled-coil region" evidence="4">
    <location>
        <begin position="501"/>
        <end position="699"/>
    </location>
</feature>
<dbReference type="Gene3D" id="3.40.50.300">
    <property type="entry name" value="P-loop containing nucleotide triphosphate hydrolases"/>
    <property type="match status" value="2"/>
</dbReference>
<reference evidence="7" key="1">
    <citation type="journal article" date="2021" name="PeerJ">
        <title>Extensive microbial diversity within the chicken gut microbiome revealed by metagenomics and culture.</title>
        <authorList>
            <person name="Gilroy R."/>
            <person name="Ravi A."/>
            <person name="Getino M."/>
            <person name="Pursley I."/>
            <person name="Horton D.L."/>
            <person name="Alikhan N.F."/>
            <person name="Baker D."/>
            <person name="Gharbi K."/>
            <person name="Hall N."/>
            <person name="Watson M."/>
            <person name="Adriaenssens E.M."/>
            <person name="Foster-Nyarko E."/>
            <person name="Jarju S."/>
            <person name="Secka A."/>
            <person name="Antonio M."/>
            <person name="Oren A."/>
            <person name="Chaudhuri R.R."/>
            <person name="La Ragione R."/>
            <person name="Hildebrand F."/>
            <person name="Pallen M.J."/>
        </authorList>
    </citation>
    <scope>NUCLEOTIDE SEQUENCE</scope>
    <source>
        <strain evidence="7">1282</strain>
    </source>
</reference>
<comment type="caution">
    <text evidence="7">The sequence shown here is derived from an EMBL/GenBank/DDBJ whole genome shotgun (WGS) entry which is preliminary data.</text>
</comment>
<protein>
    <recommendedName>
        <fullName evidence="3">Nuclease SbcCD subunit C</fullName>
    </recommendedName>
</protein>
<reference evidence="7" key="2">
    <citation type="submission" date="2021-04" db="EMBL/GenBank/DDBJ databases">
        <authorList>
            <person name="Gilroy R."/>
        </authorList>
    </citation>
    <scope>NUCLEOTIDE SEQUENCE</scope>
    <source>
        <strain evidence="7">1282</strain>
    </source>
</reference>
<evidence type="ECO:0000256" key="2">
    <source>
        <dbReference type="ARBA" id="ARBA00011322"/>
    </source>
</evidence>
<feature type="region of interest" description="Disordered" evidence="5">
    <location>
        <begin position="321"/>
        <end position="341"/>
    </location>
</feature>
<sequence>MRPLRLFLQAFGPYLEPTELDFTQFTDTGLFLITGPTGGGKTSLLDAMCFALYCRATGGRRTFSSMRCMSAGQDQPTVVEFDFSLQGEEYRFRRSIFLRVNRNTKLPQPRDSHQCFRREQGEFVLLESGSESAVRRRAEELLHLSCEQFSQVIVLPQGDFLRLLRASSQEKGDMLRTLFSAQVWTDIKDKFQQRAKALEEDSRRLQAMKESLLTQEGAATPQELSQSVEALEASLGQLQKEAKALEGQREQNQVLLEAGERWDRLEQAFAAGQERREAARQRQAALEAQLPALEEKRERAKVLRRQSVELAQQAAQLEEKQRQAEQAQAAQHQAQATRLAQERESNSLDALVLQGQKLDAQMEKGRQFVAQSQEAAQVLPGLLERCQELQRQKEAWDQEAKLQAAWEQAKAALEQALMRETQEQVAWDTLARRLEDQEAQLRGNAALDLAQTLRPGEPCPVCGSTHHPAPAQGSEALLDPAALEALRQGERAARERSLGAQARKEAARQTLDQAAQALEAQRSLCQAFPLSREEAVAGLEEAARQAAAARRDAQRLDAAQAKLAALAQDRETCSQQQAAAKERISALGAQAMELERQAQEARELLGPADPQALAREAGEKRAALERGEQEAAKLTGEAQQAAAALERAQEASRLAEEALSQALAERQSFQAPWETPPQVEALRQEASRLQQRSLDLSQALGQSAATLRGRKAALGSVLSLEEKLTALQGEFGRVARLSDALSGKNPLRMPILQYVLSITLDQVLVSANQFFATLSRGRYALRLMEAPKGGHGYGGLDLEVLDGASMLPRSIETLSGGEQFLASLSLAFGLSDVVQQSSGAVGLDSIFIDEGFGSLDGETLDTAMEALGMLRQGGRLIGVISHVSELKSRIPSRVEVTRDAQGFSQARIRL</sequence>
<evidence type="ECO:0000256" key="3">
    <source>
        <dbReference type="ARBA" id="ARBA00013368"/>
    </source>
</evidence>
<dbReference type="Pfam" id="PF13476">
    <property type="entry name" value="AAA_23"/>
    <property type="match status" value="1"/>
</dbReference>
<name>A0A9D2C1G5_9FIRM</name>
<dbReference type="InterPro" id="IPR027417">
    <property type="entry name" value="P-loop_NTPase"/>
</dbReference>
<evidence type="ECO:0000313" key="8">
    <source>
        <dbReference type="Proteomes" id="UP000823915"/>
    </source>
</evidence>
<dbReference type="PANTHER" id="PTHR32114:SF2">
    <property type="entry name" value="ABC TRANSPORTER ABCH.3"/>
    <property type="match status" value="1"/>
</dbReference>
<feature type="compositionally biased region" description="Low complexity" evidence="5">
    <location>
        <begin position="324"/>
        <end position="339"/>
    </location>
</feature>
<feature type="coiled-coil region" evidence="4">
    <location>
        <begin position="379"/>
        <end position="423"/>
    </location>
</feature>
<dbReference type="SUPFAM" id="SSF52540">
    <property type="entry name" value="P-loop containing nucleoside triphosphate hydrolases"/>
    <property type="match status" value="1"/>
</dbReference>
<feature type="domain" description="Rad50/SbcC-type AAA" evidence="6">
    <location>
        <begin position="5"/>
        <end position="241"/>
    </location>
</feature>
<dbReference type="EMBL" id="DXDU01000074">
    <property type="protein sequence ID" value="HIY26442.1"/>
    <property type="molecule type" value="Genomic_DNA"/>
</dbReference>
<accession>A0A9D2C1G5</accession>
<evidence type="ECO:0000256" key="1">
    <source>
        <dbReference type="ARBA" id="ARBA00006930"/>
    </source>
</evidence>
<evidence type="ECO:0000313" key="7">
    <source>
        <dbReference type="EMBL" id="HIY26442.1"/>
    </source>
</evidence>
<dbReference type="PANTHER" id="PTHR32114">
    <property type="entry name" value="ABC TRANSPORTER ABCH.3"/>
    <property type="match status" value="1"/>
</dbReference>
<dbReference type="InterPro" id="IPR038729">
    <property type="entry name" value="Rad50/SbcC_AAA"/>
</dbReference>
<evidence type="ECO:0000259" key="6">
    <source>
        <dbReference type="Pfam" id="PF13476"/>
    </source>
</evidence>
<organism evidence="7 8">
    <name type="scientific">Candidatus Acutalibacter pullistercoris</name>
    <dbReference type="NCBI Taxonomy" id="2838418"/>
    <lineage>
        <taxon>Bacteria</taxon>
        <taxon>Bacillati</taxon>
        <taxon>Bacillota</taxon>
        <taxon>Clostridia</taxon>
        <taxon>Eubacteriales</taxon>
        <taxon>Acutalibacteraceae</taxon>
        <taxon>Acutalibacter</taxon>
    </lineage>
</organism>
<dbReference type="Pfam" id="PF13558">
    <property type="entry name" value="SbcC_Walker_B"/>
    <property type="match status" value="1"/>
</dbReference>
<keyword evidence="4" id="KW-0175">Coiled coil</keyword>
<proteinExistence type="inferred from homology"/>
<gene>
    <name evidence="7" type="ORF">H9838_04610</name>
</gene>
<evidence type="ECO:0000256" key="5">
    <source>
        <dbReference type="SAM" id="MobiDB-lite"/>
    </source>
</evidence>
<evidence type="ECO:0000256" key="4">
    <source>
        <dbReference type="SAM" id="Coils"/>
    </source>
</evidence>
<comment type="subunit">
    <text evidence="2">Heterodimer of SbcC and SbcD.</text>
</comment>